<proteinExistence type="predicted"/>
<evidence type="ECO:0000313" key="2">
    <source>
        <dbReference type="Proteomes" id="UP000004169"/>
    </source>
</evidence>
<dbReference type="AlphaFoldDB" id="H8FVC1"/>
<keyword evidence="2" id="KW-1185">Reference proteome</keyword>
<evidence type="ECO:0000313" key="1">
    <source>
        <dbReference type="EMBL" id="CCG42309.1"/>
    </source>
</evidence>
<accession>H8FVC1</accession>
<gene>
    <name evidence="1" type="ORF">PHAMO_360019</name>
</gene>
<protein>
    <submittedName>
        <fullName evidence="1">Uncharacterized protein</fullName>
    </submittedName>
</protein>
<dbReference type="RefSeq" id="WP_002729983.1">
    <property type="nucleotide sequence ID" value="NZ_CAHP01000030.1"/>
</dbReference>
<dbReference type="InterPro" id="IPR002052">
    <property type="entry name" value="DNA_methylase_N6_adenine_CS"/>
</dbReference>
<dbReference type="PROSITE" id="PS00092">
    <property type="entry name" value="N6_MTASE"/>
    <property type="match status" value="1"/>
</dbReference>
<reference evidence="1 2" key="1">
    <citation type="journal article" date="2012" name="J. Bacteriol.">
        <title>Draft Genome Sequence of the Purple Photosynthetic Bacterium Phaeospirillum molischianum DSM120, a Particularly Versatile Bacterium.</title>
        <authorList>
            <person name="Duquesne K."/>
            <person name="Prima V."/>
            <person name="Ji B."/>
            <person name="Rouy Z."/>
            <person name="Medigue C."/>
            <person name="Talla E."/>
            <person name="Sturgis J.N."/>
        </authorList>
    </citation>
    <scope>NUCLEOTIDE SEQUENCE [LARGE SCALE GENOMIC DNA]</scope>
    <source>
        <strain evidence="2">DSM120</strain>
    </source>
</reference>
<sequence length="77" mass="8562">MSNDDEYADPSQAPSEFVLAVAKNLEQKLSERLANEPSERQRVLTEVHLLTTIEAVKDAILTNPPYSILAVQRTASH</sequence>
<dbReference type="GO" id="GO:0008168">
    <property type="term" value="F:methyltransferase activity"/>
    <property type="evidence" value="ECO:0007669"/>
    <property type="project" value="InterPro"/>
</dbReference>
<name>H8FVC1_MAGML</name>
<dbReference type="STRING" id="1150626.PHAMO_360019"/>
<dbReference type="EMBL" id="CAHP01000030">
    <property type="protein sequence ID" value="CCG42309.1"/>
    <property type="molecule type" value="Genomic_DNA"/>
</dbReference>
<dbReference type="Proteomes" id="UP000004169">
    <property type="component" value="Unassembled WGS sequence"/>
</dbReference>
<comment type="caution">
    <text evidence="1">The sequence shown here is derived from an EMBL/GenBank/DDBJ whole genome shotgun (WGS) entry which is preliminary data.</text>
</comment>
<organism evidence="1 2">
    <name type="scientific">Magnetospirillum molischianum DSM 120</name>
    <dbReference type="NCBI Taxonomy" id="1150626"/>
    <lineage>
        <taxon>Bacteria</taxon>
        <taxon>Pseudomonadati</taxon>
        <taxon>Pseudomonadota</taxon>
        <taxon>Alphaproteobacteria</taxon>
        <taxon>Rhodospirillales</taxon>
        <taxon>Rhodospirillaceae</taxon>
        <taxon>Magnetospirillum</taxon>
    </lineage>
</organism>
<dbReference type="GO" id="GO:0032259">
    <property type="term" value="P:methylation"/>
    <property type="evidence" value="ECO:0007669"/>
    <property type="project" value="InterPro"/>
</dbReference>
<dbReference type="GO" id="GO:0003676">
    <property type="term" value="F:nucleic acid binding"/>
    <property type="evidence" value="ECO:0007669"/>
    <property type="project" value="InterPro"/>
</dbReference>